<keyword evidence="6" id="KW-0456">Lyase</keyword>
<evidence type="ECO:0000313" key="9">
    <source>
        <dbReference type="EMBL" id="OGY55525.1"/>
    </source>
</evidence>
<evidence type="ECO:0000256" key="6">
    <source>
        <dbReference type="ARBA" id="ARBA00023239"/>
    </source>
</evidence>
<comment type="cofactor">
    <cofactor evidence="1">
        <name>pyruvate</name>
        <dbReference type="ChEBI" id="CHEBI:15361"/>
    </cofactor>
</comment>
<accession>A0A1G1YT44</accession>
<sequence length="179" mass="19851">MMKKVVVGNRIPYEFFTVCGVGESDISTHAGSFHLALADAGIECYNIVNYSSILPRVATEVVKPGKYVHGSVLETIMARVDGVKGQRLTAGIEYGWLVNSNSGKRYGGLVVEYMEHGTEQEAKMTLDVMLNELYDVTDKKKFTLMDRRTIVKSFVPEKKYGTALVALGFVSYILNVKLL</sequence>
<evidence type="ECO:0000256" key="5">
    <source>
        <dbReference type="ARBA" id="ARBA00022793"/>
    </source>
</evidence>
<dbReference type="SFLD" id="SFLDG01170">
    <property type="entry name" value="Pyruvoyl-dependent_arginine_de"/>
    <property type="match status" value="1"/>
</dbReference>
<dbReference type="Proteomes" id="UP000178122">
    <property type="component" value="Unassembled WGS sequence"/>
</dbReference>
<dbReference type="InterPro" id="IPR002724">
    <property type="entry name" value="Pyruvoyl-dep_arg_deCO2ase"/>
</dbReference>
<evidence type="ECO:0000256" key="2">
    <source>
        <dbReference type="ARBA" id="ARBA00008611"/>
    </source>
</evidence>
<dbReference type="Pfam" id="PF01862">
    <property type="entry name" value="PvlArgDC"/>
    <property type="match status" value="1"/>
</dbReference>
<dbReference type="PANTHER" id="PTHR40438">
    <property type="entry name" value="PYRUVOYL-DEPENDENT ARGININE DECARBOXYLASE"/>
    <property type="match status" value="1"/>
</dbReference>
<evidence type="ECO:0000313" key="10">
    <source>
        <dbReference type="Proteomes" id="UP000178122"/>
    </source>
</evidence>
<evidence type="ECO:0000256" key="3">
    <source>
        <dbReference type="ARBA" id="ARBA00012426"/>
    </source>
</evidence>
<evidence type="ECO:0000256" key="7">
    <source>
        <dbReference type="ARBA" id="ARBA00023317"/>
    </source>
</evidence>
<evidence type="ECO:0000256" key="8">
    <source>
        <dbReference type="ARBA" id="ARBA00049309"/>
    </source>
</evidence>
<dbReference type="GO" id="GO:0006527">
    <property type="term" value="P:L-arginine catabolic process"/>
    <property type="evidence" value="ECO:0007669"/>
    <property type="project" value="InterPro"/>
</dbReference>
<gene>
    <name evidence="9" type="ORF">A2912_05875</name>
</gene>
<dbReference type="SFLD" id="SFLDS00055">
    <property type="entry name" value="Pyruvoyl-Dependent_Histidine/A"/>
    <property type="match status" value="1"/>
</dbReference>
<dbReference type="SUPFAM" id="SSF56271">
    <property type="entry name" value="Pyruvoyl-dependent histidine and arginine decarboxylases"/>
    <property type="match status" value="1"/>
</dbReference>
<dbReference type="InterPro" id="IPR016105">
    <property type="entry name" value="Pyr-dep_his/arg-deCO2ase_sand"/>
</dbReference>
<dbReference type="EC" id="4.1.1.19" evidence="3"/>
<dbReference type="GO" id="GO:0008792">
    <property type="term" value="F:arginine decarboxylase activity"/>
    <property type="evidence" value="ECO:0007669"/>
    <property type="project" value="UniProtKB-EC"/>
</dbReference>
<protein>
    <recommendedName>
        <fullName evidence="4">Pyruvoyl-dependent arginine decarboxylase AaxB</fullName>
        <ecNumber evidence="3">4.1.1.19</ecNumber>
    </recommendedName>
</protein>
<name>A0A1G1YT44_9BACT</name>
<dbReference type="AlphaFoldDB" id="A0A1G1YT44"/>
<dbReference type="PANTHER" id="PTHR40438:SF1">
    <property type="entry name" value="PYRUVOYL-DEPENDENT ARGININE DECARBOXYLASE"/>
    <property type="match status" value="1"/>
</dbReference>
<keyword evidence="7" id="KW-0670">Pyruvate</keyword>
<evidence type="ECO:0000256" key="1">
    <source>
        <dbReference type="ARBA" id="ARBA00001928"/>
    </source>
</evidence>
<evidence type="ECO:0000256" key="4">
    <source>
        <dbReference type="ARBA" id="ARBA00014727"/>
    </source>
</evidence>
<dbReference type="EMBL" id="MHIN01000013">
    <property type="protein sequence ID" value="OGY55525.1"/>
    <property type="molecule type" value="Genomic_DNA"/>
</dbReference>
<dbReference type="Gene3D" id="3.50.20.10">
    <property type="entry name" value="Pyruvoyl-Dependent Histidine Decarboxylase, subunit B"/>
    <property type="match status" value="1"/>
</dbReference>
<comment type="caution">
    <text evidence="9">The sequence shown here is derived from an EMBL/GenBank/DDBJ whole genome shotgun (WGS) entry which is preliminary data.</text>
</comment>
<comment type="similarity">
    <text evidence="2">Belongs to the pyruvoyl-dependent arginine decarboxylase family.</text>
</comment>
<organism evidence="9 10">
    <name type="scientific">Candidatus Buchananbacteria bacterium RIFCSPLOWO2_01_FULL_40_23b</name>
    <dbReference type="NCBI Taxonomy" id="1797544"/>
    <lineage>
        <taxon>Bacteria</taxon>
        <taxon>Candidatus Buchananiibacteriota</taxon>
    </lineage>
</organism>
<reference evidence="9 10" key="1">
    <citation type="journal article" date="2016" name="Nat. Commun.">
        <title>Thousands of microbial genomes shed light on interconnected biogeochemical processes in an aquifer system.</title>
        <authorList>
            <person name="Anantharaman K."/>
            <person name="Brown C.T."/>
            <person name="Hug L.A."/>
            <person name="Sharon I."/>
            <person name="Castelle C.J."/>
            <person name="Probst A.J."/>
            <person name="Thomas B.C."/>
            <person name="Singh A."/>
            <person name="Wilkins M.J."/>
            <person name="Karaoz U."/>
            <person name="Brodie E.L."/>
            <person name="Williams K.H."/>
            <person name="Hubbard S.S."/>
            <person name="Banfield J.F."/>
        </authorList>
    </citation>
    <scope>NUCLEOTIDE SEQUENCE [LARGE SCALE GENOMIC DNA]</scope>
</reference>
<dbReference type="InterPro" id="IPR016104">
    <property type="entry name" value="Pyr-dep_his/arg-deCO2ase"/>
</dbReference>
<comment type="catalytic activity">
    <reaction evidence="8">
        <text>L-arginine + H(+) = agmatine + CO2</text>
        <dbReference type="Rhea" id="RHEA:17641"/>
        <dbReference type="ChEBI" id="CHEBI:15378"/>
        <dbReference type="ChEBI" id="CHEBI:16526"/>
        <dbReference type="ChEBI" id="CHEBI:32682"/>
        <dbReference type="ChEBI" id="CHEBI:58145"/>
        <dbReference type="EC" id="4.1.1.19"/>
    </reaction>
</comment>
<proteinExistence type="inferred from homology"/>
<keyword evidence="5" id="KW-0210">Decarboxylase</keyword>